<dbReference type="PROSITE" id="PS50987">
    <property type="entry name" value="HTH_ARSR_2"/>
    <property type="match status" value="1"/>
</dbReference>
<proteinExistence type="predicted"/>
<evidence type="ECO:0000313" key="6">
    <source>
        <dbReference type="Proteomes" id="UP000661507"/>
    </source>
</evidence>
<keyword evidence="2" id="KW-0238">DNA-binding</keyword>
<evidence type="ECO:0000256" key="1">
    <source>
        <dbReference type="ARBA" id="ARBA00023015"/>
    </source>
</evidence>
<dbReference type="InterPro" id="IPR036388">
    <property type="entry name" value="WH-like_DNA-bd_sf"/>
</dbReference>
<dbReference type="PANTHER" id="PTHR43132">
    <property type="entry name" value="ARSENICAL RESISTANCE OPERON REPRESSOR ARSR-RELATED"/>
    <property type="match status" value="1"/>
</dbReference>
<dbReference type="InterPro" id="IPR011991">
    <property type="entry name" value="ArsR-like_HTH"/>
</dbReference>
<dbReference type="SUPFAM" id="SSF46785">
    <property type="entry name" value="Winged helix' DNA-binding domain"/>
    <property type="match status" value="1"/>
</dbReference>
<dbReference type="SMART" id="SM00418">
    <property type="entry name" value="HTH_ARSR"/>
    <property type="match status" value="1"/>
</dbReference>
<dbReference type="GO" id="GO:0003700">
    <property type="term" value="F:DNA-binding transcription factor activity"/>
    <property type="evidence" value="ECO:0007669"/>
    <property type="project" value="InterPro"/>
</dbReference>
<dbReference type="AlphaFoldDB" id="A0A917L024"/>
<dbReference type="InterPro" id="IPR051011">
    <property type="entry name" value="Metal_resp_trans_reg"/>
</dbReference>
<dbReference type="Gene3D" id="1.10.10.10">
    <property type="entry name" value="Winged helix-like DNA-binding domain superfamily/Winged helix DNA-binding domain"/>
    <property type="match status" value="1"/>
</dbReference>
<comment type="caution">
    <text evidence="5">The sequence shown here is derived from an EMBL/GenBank/DDBJ whole genome shotgun (WGS) entry which is preliminary data.</text>
</comment>
<gene>
    <name evidence="5" type="ORF">GCM10011320_48520</name>
</gene>
<dbReference type="NCBIfam" id="NF033788">
    <property type="entry name" value="HTH_metalloreg"/>
    <property type="match status" value="1"/>
</dbReference>
<evidence type="ECO:0000256" key="2">
    <source>
        <dbReference type="ARBA" id="ARBA00023125"/>
    </source>
</evidence>
<evidence type="ECO:0000313" key="5">
    <source>
        <dbReference type="EMBL" id="GGJ35038.1"/>
    </source>
</evidence>
<feature type="domain" description="HTH arsR-type" evidence="4">
    <location>
        <begin position="20"/>
        <end position="115"/>
    </location>
</feature>
<keyword evidence="1" id="KW-0805">Transcription regulation</keyword>
<dbReference type="Pfam" id="PF01022">
    <property type="entry name" value="HTH_5"/>
    <property type="match status" value="1"/>
</dbReference>
<organism evidence="5 6">
    <name type="scientific">Neoroseomonas lacus</name>
    <dbReference type="NCBI Taxonomy" id="287609"/>
    <lineage>
        <taxon>Bacteria</taxon>
        <taxon>Pseudomonadati</taxon>
        <taxon>Pseudomonadota</taxon>
        <taxon>Alphaproteobacteria</taxon>
        <taxon>Acetobacterales</taxon>
        <taxon>Acetobacteraceae</taxon>
        <taxon>Neoroseomonas</taxon>
    </lineage>
</organism>
<name>A0A917L024_9PROT</name>
<keyword evidence="6" id="KW-1185">Reference proteome</keyword>
<reference evidence="5" key="2">
    <citation type="submission" date="2020-09" db="EMBL/GenBank/DDBJ databases">
        <authorList>
            <person name="Sun Q."/>
            <person name="Zhou Y."/>
        </authorList>
    </citation>
    <scope>NUCLEOTIDE SEQUENCE</scope>
    <source>
        <strain evidence="5">CGMCC 1.3617</strain>
    </source>
</reference>
<keyword evidence="3" id="KW-0804">Transcription</keyword>
<dbReference type="CDD" id="cd00090">
    <property type="entry name" value="HTH_ARSR"/>
    <property type="match status" value="1"/>
</dbReference>
<evidence type="ECO:0000259" key="4">
    <source>
        <dbReference type="PROSITE" id="PS50987"/>
    </source>
</evidence>
<reference evidence="5" key="1">
    <citation type="journal article" date="2014" name="Int. J. Syst. Evol. Microbiol.">
        <title>Complete genome sequence of Corynebacterium casei LMG S-19264T (=DSM 44701T), isolated from a smear-ripened cheese.</title>
        <authorList>
            <consortium name="US DOE Joint Genome Institute (JGI-PGF)"/>
            <person name="Walter F."/>
            <person name="Albersmeier A."/>
            <person name="Kalinowski J."/>
            <person name="Ruckert C."/>
        </authorList>
    </citation>
    <scope>NUCLEOTIDE SEQUENCE</scope>
    <source>
        <strain evidence="5">CGMCC 1.3617</strain>
    </source>
</reference>
<sequence length="116" mass="12303">MQPQTMAVTANNSAAAAAAAMEEHAAAAAAMLRLLASERRLIVLCTLIAEGESPVGRLAERAGLSQPAMSQHLAKLREDGLVATRRAGTTIHYRIADPRVARLMATLHDIFCAEQA</sequence>
<accession>A0A917L024</accession>
<dbReference type="PRINTS" id="PR00778">
    <property type="entry name" value="HTHARSR"/>
</dbReference>
<dbReference type="GO" id="GO:0003677">
    <property type="term" value="F:DNA binding"/>
    <property type="evidence" value="ECO:0007669"/>
    <property type="project" value="UniProtKB-KW"/>
</dbReference>
<dbReference type="Proteomes" id="UP000661507">
    <property type="component" value="Unassembled WGS sequence"/>
</dbReference>
<dbReference type="InterPro" id="IPR036390">
    <property type="entry name" value="WH_DNA-bd_sf"/>
</dbReference>
<dbReference type="PANTHER" id="PTHR43132:SF2">
    <property type="entry name" value="ARSENICAL RESISTANCE OPERON REPRESSOR ARSR-RELATED"/>
    <property type="match status" value="1"/>
</dbReference>
<dbReference type="InterPro" id="IPR001845">
    <property type="entry name" value="HTH_ArsR_DNA-bd_dom"/>
</dbReference>
<dbReference type="EMBL" id="BMKW01000013">
    <property type="protein sequence ID" value="GGJ35038.1"/>
    <property type="molecule type" value="Genomic_DNA"/>
</dbReference>
<protein>
    <recommendedName>
        <fullName evidence="4">HTH arsR-type domain-containing protein</fullName>
    </recommendedName>
</protein>
<evidence type="ECO:0000256" key="3">
    <source>
        <dbReference type="ARBA" id="ARBA00023163"/>
    </source>
</evidence>
<dbReference type="RefSeq" id="WP_229681540.1">
    <property type="nucleotide sequence ID" value="NZ_BMKW01000013.1"/>
</dbReference>